<sequence>MITLENGSRVDGLEALCITLQRYAYPCRYGDLLKTNGRPVPHLCMIVKWMTNFIFDNHRHLVSSLEQDWLSPQHLQSFANAIYLKGAALSSCWGFVDGTVRPICRPDQHQGVMYNGHKRIHALKSQSVTTPNGLIAHLYGPVEGRRHDAYILRESGLLEELEARSRDPRRKDFMYIWAPSLPPTPTAAGTFPHS</sequence>
<reference evidence="4" key="1">
    <citation type="submission" date="2021-10" db="EMBL/GenBank/DDBJ databases">
        <title>Tropical sea cucumber genome reveals ecological adaptation and Cuvierian tubules defense mechanism.</title>
        <authorList>
            <person name="Chen T."/>
        </authorList>
    </citation>
    <scope>NUCLEOTIDE SEQUENCE</scope>
    <source>
        <strain evidence="4">Nanhai2018</strain>
        <tissue evidence="4">Muscle</tissue>
    </source>
</reference>
<dbReference type="EMBL" id="JAIZAY010000016">
    <property type="protein sequence ID" value="KAJ8026593.1"/>
    <property type="molecule type" value="Genomic_DNA"/>
</dbReference>
<accession>A0A9Q0YQF3</accession>
<feature type="domain" description="DDE Tnp4" evidence="3">
    <location>
        <begin position="96"/>
        <end position="162"/>
    </location>
</feature>
<dbReference type="GO" id="GO:0046872">
    <property type="term" value="F:metal ion binding"/>
    <property type="evidence" value="ECO:0007669"/>
    <property type="project" value="UniProtKB-KW"/>
</dbReference>
<dbReference type="Proteomes" id="UP001152320">
    <property type="component" value="Chromosome 16"/>
</dbReference>
<dbReference type="Pfam" id="PF13359">
    <property type="entry name" value="DDE_Tnp_4"/>
    <property type="match status" value="1"/>
</dbReference>
<gene>
    <name evidence="4" type="ORF">HOLleu_31474</name>
</gene>
<comment type="cofactor">
    <cofactor evidence="1">
        <name>a divalent metal cation</name>
        <dbReference type="ChEBI" id="CHEBI:60240"/>
    </cofactor>
</comment>
<dbReference type="AlphaFoldDB" id="A0A9Q0YQF3"/>
<dbReference type="PANTHER" id="PTHR34615:SF1">
    <property type="entry name" value="PX DOMAIN-CONTAINING PROTEIN"/>
    <property type="match status" value="1"/>
</dbReference>
<evidence type="ECO:0000256" key="2">
    <source>
        <dbReference type="ARBA" id="ARBA00022723"/>
    </source>
</evidence>
<proteinExistence type="predicted"/>
<evidence type="ECO:0000256" key="1">
    <source>
        <dbReference type="ARBA" id="ARBA00001968"/>
    </source>
</evidence>
<dbReference type="OrthoDB" id="5978526at2759"/>
<organism evidence="4 5">
    <name type="scientific">Holothuria leucospilota</name>
    <name type="common">Black long sea cucumber</name>
    <name type="synonym">Mertensiothuria leucospilota</name>
    <dbReference type="NCBI Taxonomy" id="206669"/>
    <lineage>
        <taxon>Eukaryota</taxon>
        <taxon>Metazoa</taxon>
        <taxon>Echinodermata</taxon>
        <taxon>Eleutherozoa</taxon>
        <taxon>Echinozoa</taxon>
        <taxon>Holothuroidea</taxon>
        <taxon>Aspidochirotacea</taxon>
        <taxon>Aspidochirotida</taxon>
        <taxon>Holothuriidae</taxon>
        <taxon>Holothuria</taxon>
    </lineage>
</organism>
<evidence type="ECO:0000313" key="4">
    <source>
        <dbReference type="EMBL" id="KAJ8026593.1"/>
    </source>
</evidence>
<keyword evidence="2" id="KW-0479">Metal-binding</keyword>
<keyword evidence="5" id="KW-1185">Reference proteome</keyword>
<dbReference type="PANTHER" id="PTHR34615">
    <property type="entry name" value="PX DOMAIN-CONTAINING PROTEIN"/>
    <property type="match status" value="1"/>
</dbReference>
<evidence type="ECO:0000313" key="5">
    <source>
        <dbReference type="Proteomes" id="UP001152320"/>
    </source>
</evidence>
<name>A0A9Q0YQF3_HOLLE</name>
<protein>
    <recommendedName>
        <fullName evidence="3">DDE Tnp4 domain-containing protein</fullName>
    </recommendedName>
</protein>
<comment type="caution">
    <text evidence="4">The sequence shown here is derived from an EMBL/GenBank/DDBJ whole genome shotgun (WGS) entry which is preliminary data.</text>
</comment>
<dbReference type="InterPro" id="IPR027806">
    <property type="entry name" value="HARBI1_dom"/>
</dbReference>
<evidence type="ECO:0000259" key="3">
    <source>
        <dbReference type="Pfam" id="PF13359"/>
    </source>
</evidence>